<keyword evidence="3 8" id="KW-1133">Transmembrane helix</keyword>
<dbReference type="InterPro" id="IPR013901">
    <property type="entry name" value="Anthrone_oxy"/>
</dbReference>
<keyword evidence="2 8" id="KW-0812">Transmembrane</keyword>
<comment type="caution">
    <text evidence="9">The sequence shown here is derived from an EMBL/GenBank/DDBJ whole genome shotgun (WGS) entry which is preliminary data.</text>
</comment>
<accession>A0A9W4K961</accession>
<evidence type="ECO:0000313" key="9">
    <source>
        <dbReference type="EMBL" id="CAG8897937.1"/>
    </source>
</evidence>
<dbReference type="Pfam" id="PF08592">
    <property type="entry name" value="Anthrone_oxy"/>
    <property type="match status" value="1"/>
</dbReference>
<comment type="similarity">
    <text evidence="7">Belongs to the anthrone oxygenase family.</text>
</comment>
<evidence type="ECO:0000256" key="4">
    <source>
        <dbReference type="ARBA" id="ARBA00023002"/>
    </source>
</evidence>
<reference evidence="9" key="1">
    <citation type="submission" date="2021-07" db="EMBL/GenBank/DDBJ databases">
        <authorList>
            <person name="Branca A.L. A."/>
        </authorList>
    </citation>
    <scope>NUCLEOTIDE SEQUENCE</scope>
</reference>
<evidence type="ECO:0000313" key="10">
    <source>
        <dbReference type="Proteomes" id="UP001154252"/>
    </source>
</evidence>
<keyword evidence="6 8" id="KW-0472">Membrane</keyword>
<proteinExistence type="inferred from homology"/>
<dbReference type="PANTHER" id="PTHR35042:SF3">
    <property type="entry name" value="ANTHRONE OXYGENASE-RELATED"/>
    <property type="match status" value="1"/>
</dbReference>
<evidence type="ECO:0000256" key="8">
    <source>
        <dbReference type="SAM" id="Phobius"/>
    </source>
</evidence>
<dbReference type="GO" id="GO:0016020">
    <property type="term" value="C:membrane"/>
    <property type="evidence" value="ECO:0007669"/>
    <property type="project" value="UniProtKB-SubCell"/>
</dbReference>
<feature type="transmembrane region" description="Helical" evidence="8">
    <location>
        <begin position="12"/>
        <end position="35"/>
    </location>
</feature>
<evidence type="ECO:0000256" key="6">
    <source>
        <dbReference type="ARBA" id="ARBA00023136"/>
    </source>
</evidence>
<keyword evidence="5" id="KW-0503">Monooxygenase</keyword>
<sequence>MPPSNIGAKATAVVAGSFLTGAMVCLSGVVIPVFLDTDTDATHLLRQWVRVYHYGHIYMPAICVATCGLYGYIALNCVQRRTYMLAGLCTFTMVPFTWIFMAPTNNDLFHLDGLSTLSSIELESVQGIVIRWSWLHLFRCLFPMAGALLGFSRLLQDLGV</sequence>
<keyword evidence="10" id="KW-1185">Reference proteome</keyword>
<gene>
    <name evidence="9" type="ORF">PEGY_LOCUS4818</name>
</gene>
<evidence type="ECO:0008006" key="11">
    <source>
        <dbReference type="Google" id="ProtNLM"/>
    </source>
</evidence>
<feature type="transmembrane region" description="Helical" evidence="8">
    <location>
        <begin position="82"/>
        <end position="101"/>
    </location>
</feature>
<comment type="subcellular location">
    <subcellularLocation>
        <location evidence="1">Membrane</location>
        <topology evidence="1">Multi-pass membrane protein</topology>
    </subcellularLocation>
</comment>
<evidence type="ECO:0000256" key="7">
    <source>
        <dbReference type="ARBA" id="ARBA00034313"/>
    </source>
</evidence>
<evidence type="ECO:0000256" key="3">
    <source>
        <dbReference type="ARBA" id="ARBA00022989"/>
    </source>
</evidence>
<feature type="transmembrane region" description="Helical" evidence="8">
    <location>
        <begin position="55"/>
        <end position="75"/>
    </location>
</feature>
<dbReference type="EMBL" id="CAJVRC010000863">
    <property type="protein sequence ID" value="CAG8897937.1"/>
    <property type="molecule type" value="Genomic_DNA"/>
</dbReference>
<evidence type="ECO:0000256" key="1">
    <source>
        <dbReference type="ARBA" id="ARBA00004141"/>
    </source>
</evidence>
<dbReference type="PANTHER" id="PTHR35042">
    <property type="entry name" value="ANTHRONE OXYGENASE ENCC"/>
    <property type="match status" value="1"/>
</dbReference>
<protein>
    <recommendedName>
        <fullName evidence="11">Anthrone oxygenase</fullName>
    </recommendedName>
</protein>
<dbReference type="GO" id="GO:0004497">
    <property type="term" value="F:monooxygenase activity"/>
    <property type="evidence" value="ECO:0007669"/>
    <property type="project" value="UniProtKB-KW"/>
</dbReference>
<keyword evidence="4" id="KW-0560">Oxidoreductase</keyword>
<name>A0A9W4K961_9EURO</name>
<dbReference type="OrthoDB" id="5954308at2759"/>
<evidence type="ECO:0000256" key="2">
    <source>
        <dbReference type="ARBA" id="ARBA00022692"/>
    </source>
</evidence>
<dbReference type="Proteomes" id="UP001154252">
    <property type="component" value="Unassembled WGS sequence"/>
</dbReference>
<dbReference type="AlphaFoldDB" id="A0A9W4K961"/>
<organism evidence="9 10">
    <name type="scientific">Penicillium egyptiacum</name>
    <dbReference type="NCBI Taxonomy" id="1303716"/>
    <lineage>
        <taxon>Eukaryota</taxon>
        <taxon>Fungi</taxon>
        <taxon>Dikarya</taxon>
        <taxon>Ascomycota</taxon>
        <taxon>Pezizomycotina</taxon>
        <taxon>Eurotiomycetes</taxon>
        <taxon>Eurotiomycetidae</taxon>
        <taxon>Eurotiales</taxon>
        <taxon>Aspergillaceae</taxon>
        <taxon>Penicillium</taxon>
    </lineage>
</organism>
<evidence type="ECO:0000256" key="5">
    <source>
        <dbReference type="ARBA" id="ARBA00023033"/>
    </source>
</evidence>